<dbReference type="Pfam" id="PF01425">
    <property type="entry name" value="Amidase"/>
    <property type="match status" value="2"/>
</dbReference>
<dbReference type="InterPro" id="IPR000120">
    <property type="entry name" value="Amidase"/>
</dbReference>
<sequence length="498" mass="52991">MSAEQVLWEYDAVGQAELVRKGDISPFDLVEAAINRLEKVNPQINCVAEKTYEQARAAAKAVDRDAPLAGVPFAIKDLGIAQKGVITHSGSRAPVFVPDFDSVLTERYRAAGLIPIATTTSPEYGLRLMTESAAFGVTRNPWNTGHTTGGSSGGSSSIVAAGVVAAAHASDGGGSIRVPSACTGLVGMKTSRGRVPLSPLVTESWYGFVVDHVVSRTVRDSAALLDLTHGPDPLAPYAARPPKGTFAAAAARDPGRLTLAVYRGSPLGLEISKETLAALDTAVALAREGGHSVEEIDLPYIGRQFMADFAGSVASAVAGLLRMERVRNGRDIAGDVERASRVLGRYGELRTAGEIYAGLERLHAASRQLISETAKYDAVLMPIIAHPPLAVGAMNPKGADELIENLLDKLRLTWLLKFPQFFGQLLDKSLWFTHWPAIQNVSGQPSIAFPVHLTETGLPLGVQAAGRPGDEETLYSLAGQLERISGWDKRRAPFHVPA</sequence>
<dbReference type="AlphaFoldDB" id="A0A1X7NK48"/>
<dbReference type="InterPro" id="IPR023631">
    <property type="entry name" value="Amidase_dom"/>
</dbReference>
<keyword evidence="6" id="KW-1185">Reference proteome</keyword>
<evidence type="ECO:0000256" key="1">
    <source>
        <dbReference type="ARBA" id="ARBA00003871"/>
    </source>
</evidence>
<accession>A0A1X7NK48</accession>
<evidence type="ECO:0000313" key="5">
    <source>
        <dbReference type="EMBL" id="SMH37619.1"/>
    </source>
</evidence>
<dbReference type="PANTHER" id="PTHR11895:SF7">
    <property type="entry name" value="GLUTAMYL-TRNA(GLN) AMIDOTRANSFERASE SUBUNIT A, MITOCHONDRIAL"/>
    <property type="match status" value="1"/>
</dbReference>
<dbReference type="GO" id="GO:0003824">
    <property type="term" value="F:catalytic activity"/>
    <property type="evidence" value="ECO:0007669"/>
    <property type="project" value="InterPro"/>
</dbReference>
<evidence type="ECO:0000259" key="4">
    <source>
        <dbReference type="Pfam" id="PF01425"/>
    </source>
</evidence>
<name>A0A1X7NK48_9HYPH</name>
<dbReference type="Proteomes" id="UP000193083">
    <property type="component" value="Unassembled WGS sequence"/>
</dbReference>
<proteinExistence type="inferred from homology"/>
<comment type="similarity">
    <text evidence="2">Belongs to the amidase family.</text>
</comment>
<dbReference type="PROSITE" id="PS00571">
    <property type="entry name" value="AMIDASES"/>
    <property type="match status" value="1"/>
</dbReference>
<dbReference type="EMBL" id="FXBL01000004">
    <property type="protein sequence ID" value="SMH37619.1"/>
    <property type="molecule type" value="Genomic_DNA"/>
</dbReference>
<dbReference type="SUPFAM" id="SSF75304">
    <property type="entry name" value="Amidase signature (AS) enzymes"/>
    <property type="match status" value="1"/>
</dbReference>
<protein>
    <recommendedName>
        <fullName evidence="3">Indoleacetamide hydrolase</fullName>
    </recommendedName>
</protein>
<dbReference type="OrthoDB" id="9777859at2"/>
<organism evidence="5 6">
    <name type="scientific">Mesorhizobium australicum</name>
    <dbReference type="NCBI Taxonomy" id="536018"/>
    <lineage>
        <taxon>Bacteria</taxon>
        <taxon>Pseudomonadati</taxon>
        <taxon>Pseudomonadota</taxon>
        <taxon>Alphaproteobacteria</taxon>
        <taxon>Hyphomicrobiales</taxon>
        <taxon>Phyllobacteriaceae</taxon>
        <taxon>Mesorhizobium</taxon>
    </lineage>
</organism>
<evidence type="ECO:0000256" key="3">
    <source>
        <dbReference type="ARBA" id="ARBA00021874"/>
    </source>
</evidence>
<feature type="domain" description="Amidase" evidence="4">
    <location>
        <begin position="428"/>
        <end position="474"/>
    </location>
</feature>
<dbReference type="RefSeq" id="WP_085463959.1">
    <property type="nucleotide sequence ID" value="NZ_FXBL01000004.1"/>
</dbReference>
<dbReference type="InterPro" id="IPR020556">
    <property type="entry name" value="Amidase_CS"/>
</dbReference>
<reference evidence="5 6" key="1">
    <citation type="submission" date="2017-04" db="EMBL/GenBank/DDBJ databases">
        <authorList>
            <person name="Afonso C.L."/>
            <person name="Miller P.J."/>
            <person name="Scott M.A."/>
            <person name="Spackman E."/>
            <person name="Goraichik I."/>
            <person name="Dimitrov K.M."/>
            <person name="Suarez D.L."/>
            <person name="Swayne D.E."/>
        </authorList>
    </citation>
    <scope>NUCLEOTIDE SEQUENCE [LARGE SCALE GENOMIC DNA]</scope>
    <source>
        <strain evidence="5 6">B5P</strain>
    </source>
</reference>
<evidence type="ECO:0000313" key="6">
    <source>
        <dbReference type="Proteomes" id="UP000193083"/>
    </source>
</evidence>
<feature type="domain" description="Amidase" evidence="4">
    <location>
        <begin position="28"/>
        <end position="415"/>
    </location>
</feature>
<dbReference type="InterPro" id="IPR036928">
    <property type="entry name" value="AS_sf"/>
</dbReference>
<dbReference type="Gene3D" id="3.90.1300.10">
    <property type="entry name" value="Amidase signature (AS) domain"/>
    <property type="match status" value="1"/>
</dbReference>
<dbReference type="PANTHER" id="PTHR11895">
    <property type="entry name" value="TRANSAMIDASE"/>
    <property type="match status" value="1"/>
</dbReference>
<comment type="function">
    <text evidence="1">Hydrolyzes indole-3-acetamide (IAM) into indole-3-acetic acid (IAA).</text>
</comment>
<evidence type="ECO:0000256" key="2">
    <source>
        <dbReference type="ARBA" id="ARBA00009199"/>
    </source>
</evidence>
<gene>
    <name evidence="5" type="ORF">SAMN02982922_1922</name>
</gene>